<proteinExistence type="predicted"/>
<dbReference type="EMBL" id="JADMLG010000025">
    <property type="protein sequence ID" value="MBH0781464.1"/>
    <property type="molecule type" value="Genomic_DNA"/>
</dbReference>
<sequence>MFLTSAGHDAVHTSQLSLGNRTPDRQIAARADYDGRVVVTKDRDFWVGHVLHDCPKSVLIIATGNITNSALVELFEEHVDDIVNLLGMCAVVELGRERLVGHADKPSNPTD</sequence>
<feature type="domain" description="DUF5615" evidence="1">
    <location>
        <begin position="3"/>
        <end position="83"/>
    </location>
</feature>
<gene>
    <name evidence="2" type="ORF">IT779_34860</name>
</gene>
<organism evidence="2 3">
    <name type="scientific">Nocardia bovistercoris</name>
    <dbReference type="NCBI Taxonomy" id="2785916"/>
    <lineage>
        <taxon>Bacteria</taxon>
        <taxon>Bacillati</taxon>
        <taxon>Actinomycetota</taxon>
        <taxon>Actinomycetes</taxon>
        <taxon>Mycobacteriales</taxon>
        <taxon>Nocardiaceae</taxon>
        <taxon>Nocardia</taxon>
    </lineage>
</organism>
<evidence type="ECO:0000313" key="3">
    <source>
        <dbReference type="Proteomes" id="UP000655751"/>
    </source>
</evidence>
<keyword evidence="3" id="KW-1185">Reference proteome</keyword>
<accession>A0A931IH47</accession>
<dbReference type="AlphaFoldDB" id="A0A931IH47"/>
<evidence type="ECO:0000313" key="2">
    <source>
        <dbReference type="EMBL" id="MBH0781464.1"/>
    </source>
</evidence>
<dbReference type="Pfam" id="PF18480">
    <property type="entry name" value="DUF5615"/>
    <property type="match status" value="1"/>
</dbReference>
<comment type="caution">
    <text evidence="2">The sequence shown here is derived from an EMBL/GenBank/DDBJ whole genome shotgun (WGS) entry which is preliminary data.</text>
</comment>
<protein>
    <submittedName>
        <fullName evidence="2">DUF5615 family PIN-like protein</fullName>
    </submittedName>
</protein>
<dbReference type="Proteomes" id="UP000655751">
    <property type="component" value="Unassembled WGS sequence"/>
</dbReference>
<dbReference type="InterPro" id="IPR041049">
    <property type="entry name" value="DUF5615"/>
</dbReference>
<evidence type="ECO:0000259" key="1">
    <source>
        <dbReference type="Pfam" id="PF18480"/>
    </source>
</evidence>
<reference evidence="2" key="1">
    <citation type="submission" date="2020-11" db="EMBL/GenBank/DDBJ databases">
        <title>Nocardia NEAU-351.nov., a novel actinomycete isolated from the cow dung.</title>
        <authorList>
            <person name="Zhang X."/>
        </authorList>
    </citation>
    <scope>NUCLEOTIDE SEQUENCE</scope>
    <source>
        <strain evidence="2">NEAU-351</strain>
    </source>
</reference>
<name>A0A931IH47_9NOCA</name>